<name>A0A6I6MQS1_9CAUL</name>
<keyword evidence="1" id="KW-0812">Transmembrane</keyword>
<evidence type="ECO:0000313" key="3">
    <source>
        <dbReference type="Proteomes" id="UP000431269"/>
    </source>
</evidence>
<dbReference type="Proteomes" id="UP000431269">
    <property type="component" value="Chromosome"/>
</dbReference>
<dbReference type="KEGG" id="tsv:DSM104635_02597"/>
<reference evidence="3" key="1">
    <citation type="submission" date="2019-12" db="EMBL/GenBank/DDBJ databases">
        <title>Complete genome of Terracaulis silvestris 0127_4.</title>
        <authorList>
            <person name="Vieira S."/>
            <person name="Riedel T."/>
            <person name="Sproer C."/>
            <person name="Pascual J."/>
            <person name="Boedeker C."/>
            <person name="Overmann J."/>
        </authorList>
    </citation>
    <scope>NUCLEOTIDE SEQUENCE [LARGE SCALE GENOMIC DNA]</scope>
    <source>
        <strain evidence="3">0127_4</strain>
    </source>
</reference>
<gene>
    <name evidence="2" type="ORF">DSM104635_02597</name>
</gene>
<proteinExistence type="predicted"/>
<accession>A0A6I6MQS1</accession>
<dbReference type="InterPro" id="IPR023393">
    <property type="entry name" value="START-like_dom_sf"/>
</dbReference>
<feature type="transmembrane region" description="Helical" evidence="1">
    <location>
        <begin position="91"/>
        <end position="110"/>
    </location>
</feature>
<protein>
    <submittedName>
        <fullName evidence="2">Polyketide cyclase / dehydrase and lipid transport</fullName>
    </submittedName>
</protein>
<keyword evidence="3" id="KW-1185">Reference proteome</keyword>
<feature type="transmembrane region" description="Helical" evidence="1">
    <location>
        <begin position="20"/>
        <end position="39"/>
    </location>
</feature>
<organism evidence="2 3">
    <name type="scientific">Terricaulis silvestris</name>
    <dbReference type="NCBI Taxonomy" id="2686094"/>
    <lineage>
        <taxon>Bacteria</taxon>
        <taxon>Pseudomonadati</taxon>
        <taxon>Pseudomonadota</taxon>
        <taxon>Alphaproteobacteria</taxon>
        <taxon>Caulobacterales</taxon>
        <taxon>Caulobacteraceae</taxon>
        <taxon>Terricaulis</taxon>
    </lineage>
</organism>
<dbReference type="EMBL" id="CP047045">
    <property type="protein sequence ID" value="QGZ95746.1"/>
    <property type="molecule type" value="Genomic_DNA"/>
</dbReference>
<keyword evidence="1" id="KW-1133">Transmembrane helix</keyword>
<keyword evidence="1" id="KW-0472">Membrane</keyword>
<dbReference type="Gene3D" id="3.30.530.20">
    <property type="match status" value="1"/>
</dbReference>
<dbReference type="Pfam" id="PF10604">
    <property type="entry name" value="Polyketide_cyc2"/>
    <property type="match status" value="1"/>
</dbReference>
<dbReference type="AlphaFoldDB" id="A0A6I6MQS1"/>
<feature type="transmembrane region" description="Helical" evidence="1">
    <location>
        <begin position="116"/>
        <end position="138"/>
    </location>
</feature>
<evidence type="ECO:0000256" key="1">
    <source>
        <dbReference type="SAM" id="Phobius"/>
    </source>
</evidence>
<sequence length="339" mass="37093">MASTEQREPTASLNPQRKAIVIAIGLAAGILFVLGPYGMRWLMSAASGNAAPSFTSASGFTTGLVLLFPLVQGLAMGLAIGRGKHDFGETAILIVILTGIELVAAFVLLREGVICLIILSPLIFVMVAAGAFLGRVIVRATPKRSLQVSLIPLIALAVFAEASGPKPDYSGSVADSVTINAPPEYVWRYVVQYPENETPSEYWLWNVGLPRPIQSVAETPEVGGTRLCRFSDGIVFEERITELVPNQVMTFDVTRQPNHPEVIGHFQFDRGQIRLTPNANGTTTITATSWYRLFVRPAPYFDWWTADITRNIHFRVLNHMKRLAEQDYARDQAAGAAPL</sequence>
<dbReference type="CDD" id="cd07821">
    <property type="entry name" value="PYR_PYL_RCAR_like"/>
    <property type="match status" value="1"/>
</dbReference>
<dbReference type="SUPFAM" id="SSF55961">
    <property type="entry name" value="Bet v1-like"/>
    <property type="match status" value="1"/>
</dbReference>
<dbReference type="InterPro" id="IPR019587">
    <property type="entry name" value="Polyketide_cyclase/dehydratase"/>
</dbReference>
<dbReference type="RefSeq" id="WP_158766583.1">
    <property type="nucleotide sequence ID" value="NZ_CP047045.1"/>
</dbReference>
<evidence type="ECO:0000313" key="2">
    <source>
        <dbReference type="EMBL" id="QGZ95746.1"/>
    </source>
</evidence>
<feature type="transmembrane region" description="Helical" evidence="1">
    <location>
        <begin position="59"/>
        <end position="79"/>
    </location>
</feature>